<evidence type="ECO:0000259" key="2">
    <source>
        <dbReference type="Pfam" id="PF03703"/>
    </source>
</evidence>
<dbReference type="Pfam" id="PF03703">
    <property type="entry name" value="bPH_2"/>
    <property type="match status" value="2"/>
</dbReference>
<dbReference type="OrthoDB" id="1049931at2"/>
<gene>
    <name evidence="3" type="ORF">SAMN04489864_102123</name>
</gene>
<organism evidence="3 4">
    <name type="scientific">Pedobacter insulae</name>
    <dbReference type="NCBI Taxonomy" id="414048"/>
    <lineage>
        <taxon>Bacteria</taxon>
        <taxon>Pseudomonadati</taxon>
        <taxon>Bacteroidota</taxon>
        <taxon>Sphingobacteriia</taxon>
        <taxon>Sphingobacteriales</taxon>
        <taxon>Sphingobacteriaceae</taxon>
        <taxon>Pedobacter</taxon>
    </lineage>
</organism>
<keyword evidence="1" id="KW-1133">Transmembrane helix</keyword>
<feature type="domain" description="YdbS-like PH" evidence="2">
    <location>
        <begin position="408"/>
        <end position="483"/>
    </location>
</feature>
<dbReference type="AlphaFoldDB" id="A0A1I2UEZ7"/>
<feature type="transmembrane region" description="Helical" evidence="1">
    <location>
        <begin position="181"/>
        <end position="202"/>
    </location>
</feature>
<feature type="transmembrane region" description="Helical" evidence="1">
    <location>
        <begin position="234"/>
        <end position="256"/>
    </location>
</feature>
<keyword evidence="1" id="KW-0472">Membrane</keyword>
<name>A0A1I2UEZ7_9SPHI</name>
<evidence type="ECO:0000313" key="3">
    <source>
        <dbReference type="EMBL" id="SFG75608.1"/>
    </source>
</evidence>
<proteinExistence type="predicted"/>
<keyword evidence="4" id="KW-1185">Reference proteome</keyword>
<feature type="transmembrane region" description="Helical" evidence="1">
    <location>
        <begin position="49"/>
        <end position="69"/>
    </location>
</feature>
<dbReference type="STRING" id="414048.SAMN04489864_102123"/>
<sequence>MNNDFSKPQRQSIAGVVIMAAAYLYKIIKASIIPIILLLVKLQAEKLTYIFIAMGAILIIALFFSYLSYRKFTFFLDDAKQEFVINKGIFNRSLLTIQLDKIQQVNINQSLLQKTIGVYSLSIDTPGGENNEVMIQAIDEQIAYNLKEHLLNGQKISFGEPASLAENTPFFKLSAITLFKVGLTSNYGSSIALLAGFLFALFHNTKEILQAFDTDNGQVEEAIKTGFSVVSAGILTTIFLFLLLAINIIRTFVIYFDFNISKHKLSLLLSSGLLAKKNTLVSPNKVQMTRYSQNYFQKKFNIINLKLRQVGSENLNKDDDIPKSNLQIPGCSPAEKDELLMMILGKLPEPSNTYLPNYRFLNIPIILMAIIPTGIFYIFWFNFRELHNYYPLSIVYFLVTCCMIYFSYKRHRLLVDQEFIIKRSGIWDVSHEIIVPHKIQAITTFQYPWHKRADIGHINLHTAAGIIHFRYGNYTEIKRLANYWLYQVESGSDEWM</sequence>
<feature type="transmembrane region" description="Helical" evidence="1">
    <location>
        <begin position="389"/>
        <end position="408"/>
    </location>
</feature>
<protein>
    <submittedName>
        <fullName evidence="3">Putative membrane protein</fullName>
    </submittedName>
</protein>
<feature type="transmembrane region" description="Helical" evidence="1">
    <location>
        <begin position="12"/>
        <end position="37"/>
    </location>
</feature>
<feature type="transmembrane region" description="Helical" evidence="1">
    <location>
        <begin position="360"/>
        <end position="383"/>
    </location>
</feature>
<evidence type="ECO:0000313" key="4">
    <source>
        <dbReference type="Proteomes" id="UP000199666"/>
    </source>
</evidence>
<dbReference type="Proteomes" id="UP000199666">
    <property type="component" value="Unassembled WGS sequence"/>
</dbReference>
<evidence type="ECO:0000256" key="1">
    <source>
        <dbReference type="SAM" id="Phobius"/>
    </source>
</evidence>
<dbReference type="EMBL" id="FOPP01000002">
    <property type="protein sequence ID" value="SFG75608.1"/>
    <property type="molecule type" value="Genomic_DNA"/>
</dbReference>
<dbReference type="PANTHER" id="PTHR34473:SF2">
    <property type="entry name" value="UPF0699 TRANSMEMBRANE PROTEIN YDBT"/>
    <property type="match status" value="1"/>
</dbReference>
<dbReference type="InterPro" id="IPR014529">
    <property type="entry name" value="UCP026631"/>
</dbReference>
<accession>A0A1I2UEZ7</accession>
<dbReference type="RefSeq" id="WP_090992183.1">
    <property type="nucleotide sequence ID" value="NZ_FOPP01000002.1"/>
</dbReference>
<keyword evidence="1" id="KW-0812">Transmembrane</keyword>
<reference evidence="3 4" key="1">
    <citation type="submission" date="2016-10" db="EMBL/GenBank/DDBJ databases">
        <authorList>
            <person name="de Groot N.N."/>
        </authorList>
    </citation>
    <scope>NUCLEOTIDE SEQUENCE [LARGE SCALE GENOMIC DNA]</scope>
    <source>
        <strain evidence="3 4">DSM 18684</strain>
    </source>
</reference>
<dbReference type="PANTHER" id="PTHR34473">
    <property type="entry name" value="UPF0699 TRANSMEMBRANE PROTEIN YDBS"/>
    <property type="match status" value="1"/>
</dbReference>
<feature type="domain" description="YdbS-like PH" evidence="2">
    <location>
        <begin position="69"/>
        <end position="149"/>
    </location>
</feature>
<dbReference type="PIRSF" id="PIRSF026631">
    <property type="entry name" value="UCP026631"/>
    <property type="match status" value="1"/>
</dbReference>
<dbReference type="InterPro" id="IPR005182">
    <property type="entry name" value="YdbS-like_PH"/>
</dbReference>